<dbReference type="InterPro" id="IPR008906">
    <property type="entry name" value="HATC_C_dom"/>
</dbReference>
<dbReference type="PANTHER" id="PTHR46289">
    <property type="entry name" value="52 KDA REPRESSOR OF THE INHIBITOR OF THE PROTEIN KINASE-LIKE PROTEIN-RELATED"/>
    <property type="match status" value="1"/>
</dbReference>
<evidence type="ECO:0000313" key="3">
    <source>
        <dbReference type="Proteomes" id="UP001652625"/>
    </source>
</evidence>
<accession>A0ABM4BGE6</accession>
<keyword evidence="3" id="KW-1185">Reference proteome</keyword>
<dbReference type="RefSeq" id="XP_065648071.1">
    <property type="nucleotide sequence ID" value="XM_065791999.1"/>
</dbReference>
<gene>
    <name evidence="4" type="primary">LOC136077847</name>
</gene>
<dbReference type="Proteomes" id="UP001652625">
    <property type="component" value="Chromosome 03"/>
</dbReference>
<name>A0ABM4BGE6_HYDVU</name>
<evidence type="ECO:0000256" key="1">
    <source>
        <dbReference type="SAM" id="Coils"/>
    </source>
</evidence>
<reference evidence="4" key="1">
    <citation type="submission" date="2025-08" db="UniProtKB">
        <authorList>
            <consortium name="RefSeq"/>
        </authorList>
    </citation>
    <scope>IDENTIFICATION</scope>
</reference>
<protein>
    <submittedName>
        <fullName evidence="4">Uncharacterized protein LOC136077847</fullName>
    </submittedName>
</protein>
<dbReference type="PANTHER" id="PTHR46289:SF14">
    <property type="entry name" value="DUF4371 DOMAIN-CONTAINING PROTEIN"/>
    <property type="match status" value="1"/>
</dbReference>
<dbReference type="InterPro" id="IPR052958">
    <property type="entry name" value="IFN-induced_PKR_regulator"/>
</dbReference>
<dbReference type="Pfam" id="PF05699">
    <property type="entry name" value="Dimer_Tnp_hAT"/>
    <property type="match status" value="1"/>
</dbReference>
<organism evidence="3 4">
    <name type="scientific">Hydra vulgaris</name>
    <name type="common">Hydra</name>
    <name type="synonym">Hydra attenuata</name>
    <dbReference type="NCBI Taxonomy" id="6087"/>
    <lineage>
        <taxon>Eukaryota</taxon>
        <taxon>Metazoa</taxon>
        <taxon>Cnidaria</taxon>
        <taxon>Hydrozoa</taxon>
        <taxon>Hydroidolina</taxon>
        <taxon>Anthoathecata</taxon>
        <taxon>Aplanulata</taxon>
        <taxon>Hydridae</taxon>
        <taxon>Hydra</taxon>
    </lineage>
</organism>
<dbReference type="GeneID" id="136077847"/>
<sequence length="240" mass="27882">MKLNAIQKYNSKFDCILISSIWMKLLTMIHQTNLIIEARQATLDIEKDNIKNLCNDIQRLREQFDKALNESKFVARSIGILWEFLTNRYFPRQNDAELYFKINVYFVIIDSIQPGLTRRFQSLQEIYCTPKKYLEEILGLGLSGVFPNITIALRIFISLPASTASGERTFNVLKQIKNYHRSTMGQERLNGLTMLNINCDIARKLDFSNIIAAFSEQKARKLFVKLKLIHSVLVTFSEFL</sequence>
<evidence type="ECO:0000259" key="2">
    <source>
        <dbReference type="Pfam" id="PF05699"/>
    </source>
</evidence>
<feature type="coiled-coil region" evidence="1">
    <location>
        <begin position="43"/>
        <end position="70"/>
    </location>
</feature>
<evidence type="ECO:0000313" key="4">
    <source>
        <dbReference type="RefSeq" id="XP_065648071.1"/>
    </source>
</evidence>
<proteinExistence type="predicted"/>
<dbReference type="SUPFAM" id="SSF53098">
    <property type="entry name" value="Ribonuclease H-like"/>
    <property type="match status" value="1"/>
</dbReference>
<keyword evidence="1" id="KW-0175">Coiled coil</keyword>
<feature type="domain" description="HAT C-terminal dimerisation" evidence="2">
    <location>
        <begin position="144"/>
        <end position="198"/>
    </location>
</feature>
<dbReference type="InterPro" id="IPR012337">
    <property type="entry name" value="RNaseH-like_sf"/>
</dbReference>